<dbReference type="SUPFAM" id="SSF48452">
    <property type="entry name" value="TPR-like"/>
    <property type="match status" value="1"/>
</dbReference>
<dbReference type="InterPro" id="IPR036388">
    <property type="entry name" value="WH-like_DNA-bd_sf"/>
</dbReference>
<accession>A0ABS1QDD7</accession>
<dbReference type="InterPro" id="IPR019734">
    <property type="entry name" value="TPR_rpt"/>
</dbReference>
<evidence type="ECO:0000256" key="1">
    <source>
        <dbReference type="SAM" id="Coils"/>
    </source>
</evidence>
<gene>
    <name evidence="5" type="ORF">JET18_07255</name>
</gene>
<dbReference type="Pfam" id="PF13181">
    <property type="entry name" value="TPR_8"/>
    <property type="match status" value="2"/>
</dbReference>
<evidence type="ECO:0000259" key="4">
    <source>
        <dbReference type="SMART" id="SM00421"/>
    </source>
</evidence>
<keyword evidence="6" id="KW-1185">Reference proteome</keyword>
<keyword evidence="2" id="KW-0472">Membrane</keyword>
<name>A0ABS1QDD7_9FLAO</name>
<feature type="coiled-coil region" evidence="1">
    <location>
        <begin position="193"/>
        <end position="220"/>
    </location>
</feature>
<keyword evidence="2" id="KW-1133">Transmembrane helix</keyword>
<feature type="transmembrane region" description="Helical" evidence="2">
    <location>
        <begin position="378"/>
        <end position="400"/>
    </location>
</feature>
<dbReference type="InterPro" id="IPR000792">
    <property type="entry name" value="Tscrpt_reg_LuxR_C"/>
</dbReference>
<sequence>MKKILYVLVVLLILACADSRADENMYFHKLTNELTQAIDHPAKISALQHRELKNFKNKKDKKYLIGSKYIELFLYRNDRNKQILFVYDLLKLNDSRYDYISMTSYYSMAIQLESTSPELAMHFIDKAIGYNKTLSGMYYAGHLYHMKGRFYYNKKAYASALYYFEKALKNFRQDDLLYTSSMHNNFGMAYAKLNNMGKAVQEAEKGIEILKSKKDLTKEEFDFLIKMKGNLGFYYYELKDYSGAEKLLVEALIHYGSKKELFSYMIPISEKLFDLYVITGQLSEQKKVVDHLLRIEPQLTDTYSKITVNEIVQKYYYSSNADIQLLKEVSKKLIVLNHTFDDENRESIQKTSDLLNKNLISSINDKYGYEIKAHKRKVLLTIMICCLLVVIIGLIALYIWTKKKSERKDAEKQREILEANKKILERDILFQKEKIKNLYQNLNLKIESEKAFLQNIKKIKRSADNDHEQILRDLHLKVGKLIQIDKKNDVFVHESSSENKIFLSRLEQLCPDLTNRELKLCTYFRMDLSSKEISVLEDTTTATVRVYKTRIKSKLGLARPDNLSTFLGGI</sequence>
<dbReference type="RefSeq" id="WP_202089952.1">
    <property type="nucleotide sequence ID" value="NZ_JAELVM010000001.1"/>
</dbReference>
<dbReference type="SUPFAM" id="SSF46894">
    <property type="entry name" value="C-terminal effector domain of the bipartite response regulators"/>
    <property type="match status" value="1"/>
</dbReference>
<organism evidence="5 6">
    <name type="scientific">Chryseobacterium endalhagicum</name>
    <dbReference type="NCBI Taxonomy" id="2797638"/>
    <lineage>
        <taxon>Bacteria</taxon>
        <taxon>Pseudomonadati</taxon>
        <taxon>Bacteroidota</taxon>
        <taxon>Flavobacteriia</taxon>
        <taxon>Flavobacteriales</taxon>
        <taxon>Weeksellaceae</taxon>
        <taxon>Chryseobacterium group</taxon>
        <taxon>Chryseobacterium</taxon>
    </lineage>
</organism>
<feature type="signal peptide" evidence="3">
    <location>
        <begin position="1"/>
        <end position="21"/>
    </location>
</feature>
<evidence type="ECO:0000313" key="6">
    <source>
        <dbReference type="Proteomes" id="UP000661696"/>
    </source>
</evidence>
<dbReference type="Gene3D" id="1.10.10.10">
    <property type="entry name" value="Winged helix-like DNA-binding domain superfamily/Winged helix DNA-binding domain"/>
    <property type="match status" value="1"/>
</dbReference>
<dbReference type="Proteomes" id="UP000661696">
    <property type="component" value="Unassembled WGS sequence"/>
</dbReference>
<feature type="chain" id="PRO_5045088092" description="HTH luxR-type domain-containing protein" evidence="3">
    <location>
        <begin position="22"/>
        <end position="570"/>
    </location>
</feature>
<evidence type="ECO:0000313" key="5">
    <source>
        <dbReference type="EMBL" id="MBL1220630.1"/>
    </source>
</evidence>
<reference evidence="5 6" key="1">
    <citation type="submission" date="2020-12" db="EMBL/GenBank/DDBJ databases">
        <title>Chryseobacterium endoalhailicus sp. nov., isolated from seed of leguminous plant.</title>
        <authorList>
            <person name="Zhang X."/>
        </authorList>
    </citation>
    <scope>NUCLEOTIDE SEQUENCE [LARGE SCALE GENOMIC DNA]</scope>
    <source>
        <strain evidence="5 6">L7</strain>
    </source>
</reference>
<comment type="caution">
    <text evidence="5">The sequence shown here is derived from an EMBL/GenBank/DDBJ whole genome shotgun (WGS) entry which is preliminary data.</text>
</comment>
<keyword evidence="1" id="KW-0175">Coiled coil</keyword>
<protein>
    <recommendedName>
        <fullName evidence="4">HTH luxR-type domain-containing protein</fullName>
    </recommendedName>
</protein>
<dbReference type="SMART" id="SM00421">
    <property type="entry name" value="HTH_LUXR"/>
    <property type="match status" value="1"/>
</dbReference>
<keyword evidence="3" id="KW-0732">Signal</keyword>
<dbReference type="PROSITE" id="PS51257">
    <property type="entry name" value="PROKAR_LIPOPROTEIN"/>
    <property type="match status" value="1"/>
</dbReference>
<dbReference type="Gene3D" id="1.25.40.10">
    <property type="entry name" value="Tetratricopeptide repeat domain"/>
    <property type="match status" value="1"/>
</dbReference>
<evidence type="ECO:0000256" key="3">
    <source>
        <dbReference type="SAM" id="SignalP"/>
    </source>
</evidence>
<dbReference type="InterPro" id="IPR016032">
    <property type="entry name" value="Sig_transdc_resp-reg_C-effctor"/>
</dbReference>
<proteinExistence type="predicted"/>
<dbReference type="InterPro" id="IPR011990">
    <property type="entry name" value="TPR-like_helical_dom_sf"/>
</dbReference>
<feature type="domain" description="HTH luxR-type" evidence="4">
    <location>
        <begin position="510"/>
        <end position="567"/>
    </location>
</feature>
<keyword evidence="2" id="KW-0812">Transmembrane</keyword>
<evidence type="ECO:0000256" key="2">
    <source>
        <dbReference type="SAM" id="Phobius"/>
    </source>
</evidence>
<dbReference type="SMART" id="SM00028">
    <property type="entry name" value="TPR"/>
    <property type="match status" value="3"/>
</dbReference>
<dbReference type="Pfam" id="PF13374">
    <property type="entry name" value="TPR_10"/>
    <property type="match status" value="1"/>
</dbReference>
<feature type="coiled-coil region" evidence="1">
    <location>
        <begin position="402"/>
        <end position="441"/>
    </location>
</feature>
<dbReference type="EMBL" id="JAELVM010000001">
    <property type="protein sequence ID" value="MBL1220630.1"/>
    <property type="molecule type" value="Genomic_DNA"/>
</dbReference>